<evidence type="ECO:0000313" key="3">
    <source>
        <dbReference type="Proteomes" id="UP001344888"/>
    </source>
</evidence>
<evidence type="ECO:0000259" key="1">
    <source>
        <dbReference type="PROSITE" id="PS50404"/>
    </source>
</evidence>
<dbReference type="Gene3D" id="3.40.30.10">
    <property type="entry name" value="Glutaredoxin"/>
    <property type="match status" value="1"/>
</dbReference>
<dbReference type="SUPFAM" id="SSF52833">
    <property type="entry name" value="Thioredoxin-like"/>
    <property type="match status" value="1"/>
</dbReference>
<comment type="caution">
    <text evidence="2">The sequence shown here is derived from an EMBL/GenBank/DDBJ whole genome shotgun (WGS) entry which is preliminary data.</text>
</comment>
<keyword evidence="3" id="KW-1185">Reference proteome</keyword>
<dbReference type="AlphaFoldDB" id="A0AAW9NVG6"/>
<dbReference type="InterPro" id="IPR036249">
    <property type="entry name" value="Thioredoxin-like_sf"/>
</dbReference>
<dbReference type="PROSITE" id="PS51354">
    <property type="entry name" value="GLUTAREDOXIN_2"/>
    <property type="match status" value="1"/>
</dbReference>
<evidence type="ECO:0000313" key="2">
    <source>
        <dbReference type="EMBL" id="MEC1178908.1"/>
    </source>
</evidence>
<dbReference type="PROSITE" id="PS50404">
    <property type="entry name" value="GST_NTER"/>
    <property type="match status" value="1"/>
</dbReference>
<dbReference type="Proteomes" id="UP001344888">
    <property type="component" value="Unassembled WGS sequence"/>
</dbReference>
<name>A0AAW9NVG6_9BACL</name>
<dbReference type="Pfam" id="PF00462">
    <property type="entry name" value="Glutaredoxin"/>
    <property type="match status" value="1"/>
</dbReference>
<protein>
    <submittedName>
        <fullName evidence="2">Glutaredoxin</fullName>
    </submittedName>
</protein>
<dbReference type="CDD" id="cd02976">
    <property type="entry name" value="NrdH"/>
    <property type="match status" value="1"/>
</dbReference>
<gene>
    <name evidence="2" type="ORF">P9B03_10465</name>
</gene>
<dbReference type="InterPro" id="IPR004045">
    <property type="entry name" value="Glutathione_S-Trfase_N"/>
</dbReference>
<organism evidence="2 3">
    <name type="scientific">Metasolibacillus meyeri</name>
    <dbReference type="NCBI Taxonomy" id="1071052"/>
    <lineage>
        <taxon>Bacteria</taxon>
        <taxon>Bacillati</taxon>
        <taxon>Bacillota</taxon>
        <taxon>Bacilli</taxon>
        <taxon>Bacillales</taxon>
        <taxon>Caryophanaceae</taxon>
        <taxon>Metasolibacillus</taxon>
    </lineage>
</organism>
<proteinExistence type="predicted"/>
<sequence>MILYTKTVCPKCMFVKSELNEAGLEGRYETVNIDLDTEAKEKIVNAGFLTVPILEIDGQLIHDFSQINEEISKLVG</sequence>
<feature type="domain" description="GST N-terminal" evidence="1">
    <location>
        <begin position="1"/>
        <end position="76"/>
    </location>
</feature>
<accession>A0AAW9NVG6</accession>
<dbReference type="EMBL" id="JARSFG010000015">
    <property type="protein sequence ID" value="MEC1178908.1"/>
    <property type="molecule type" value="Genomic_DNA"/>
</dbReference>
<dbReference type="RefSeq" id="WP_107840875.1">
    <property type="nucleotide sequence ID" value="NZ_JARSFG010000015.1"/>
</dbReference>
<dbReference type="InterPro" id="IPR002109">
    <property type="entry name" value="Glutaredoxin"/>
</dbReference>
<reference evidence="2 3" key="1">
    <citation type="submission" date="2023-03" db="EMBL/GenBank/DDBJ databases">
        <title>Bacillus Genome Sequencing.</title>
        <authorList>
            <person name="Dunlap C."/>
        </authorList>
    </citation>
    <scope>NUCLEOTIDE SEQUENCE [LARGE SCALE GENOMIC DNA]</scope>
    <source>
        <strain evidence="2 3">B-59205</strain>
    </source>
</reference>